<evidence type="ECO:0000256" key="2">
    <source>
        <dbReference type="ARBA" id="ARBA00006048"/>
    </source>
</evidence>
<dbReference type="FunFam" id="3.40.630.30:FF:000043">
    <property type="entry name" value="Glucosamine 6-phosphate N-acetyltransferase"/>
    <property type="match status" value="1"/>
</dbReference>
<feature type="domain" description="N-acetyltransferase" evidence="7">
    <location>
        <begin position="36"/>
        <end position="183"/>
    </location>
</feature>
<comment type="catalytic activity">
    <reaction evidence="5 6">
        <text>D-glucosamine 6-phosphate + acetyl-CoA = N-acetyl-D-glucosamine 6-phosphate + CoA + H(+)</text>
        <dbReference type="Rhea" id="RHEA:10292"/>
        <dbReference type="ChEBI" id="CHEBI:15378"/>
        <dbReference type="ChEBI" id="CHEBI:57287"/>
        <dbReference type="ChEBI" id="CHEBI:57288"/>
        <dbReference type="ChEBI" id="CHEBI:57513"/>
        <dbReference type="ChEBI" id="CHEBI:58725"/>
        <dbReference type="EC" id="2.3.1.4"/>
    </reaction>
</comment>
<protein>
    <recommendedName>
        <fullName evidence="6">Glucosamine 6-phosphate N-acetyltransferase</fullName>
        <ecNumber evidence="6">2.3.1.4</ecNumber>
    </recommendedName>
</protein>
<comment type="pathway">
    <text evidence="1 6">Nucleotide-sugar biosynthesis; UDP-N-acetyl-alpha-D-glucosamine biosynthesis; N-acetyl-alpha-D-glucosamine 1-phosphate from alpha-D-glucosamine 6-phosphate (route I): step 1/2.</text>
</comment>
<dbReference type="EC" id="2.3.1.4" evidence="6"/>
<dbReference type="InterPro" id="IPR016181">
    <property type="entry name" value="Acyl_CoA_acyltransferase"/>
</dbReference>
<sequence length="183" mass="20890">MKNFLYDPACLEVLDFSSVESKFNPKISVVNPGPHLVVRPLSLSDFDAGYIELLSQLTEVGVVTQEQFIERFNEMKAVPKTYYVTVIEDKTTGEVIGSGTLLVEHKFIHGCANRGRIEDVVISDKYRGKQLGKLIVTTLVLLSKEVNCYKITLDCRDEMRPFYECLGFRKEETNSNFMQMRFS</sequence>
<evidence type="ECO:0000256" key="6">
    <source>
        <dbReference type="RuleBase" id="RU365086"/>
    </source>
</evidence>
<gene>
    <name evidence="8" type="ORF">AAG570_011909</name>
</gene>
<dbReference type="InterPro" id="IPR000182">
    <property type="entry name" value="GNAT_dom"/>
</dbReference>
<reference evidence="8 9" key="1">
    <citation type="submission" date="2024-07" db="EMBL/GenBank/DDBJ databases">
        <title>Chromosome-level genome assembly of the water stick insect Ranatra chinensis (Heteroptera: Nepidae).</title>
        <authorList>
            <person name="Liu X."/>
        </authorList>
    </citation>
    <scope>NUCLEOTIDE SEQUENCE [LARGE SCALE GENOMIC DNA]</scope>
    <source>
        <strain evidence="8">Cailab_2021Rc</strain>
        <tissue evidence="8">Muscle</tissue>
    </source>
</reference>
<dbReference type="Pfam" id="PF00583">
    <property type="entry name" value="Acetyltransf_1"/>
    <property type="match status" value="1"/>
</dbReference>
<dbReference type="EMBL" id="JBFDAA010000007">
    <property type="protein sequence ID" value="KAL1130667.1"/>
    <property type="molecule type" value="Genomic_DNA"/>
</dbReference>
<dbReference type="AlphaFoldDB" id="A0ABD0YHD7"/>
<name>A0ABD0YHD7_9HEMI</name>
<dbReference type="PROSITE" id="PS51186">
    <property type="entry name" value="GNAT"/>
    <property type="match status" value="1"/>
</dbReference>
<dbReference type="PANTHER" id="PTHR13355">
    <property type="entry name" value="GLUCOSAMINE 6-PHOSPHATE N-ACETYLTRANSFERASE"/>
    <property type="match status" value="1"/>
</dbReference>
<dbReference type="Gene3D" id="3.40.630.30">
    <property type="match status" value="1"/>
</dbReference>
<organism evidence="8 9">
    <name type="scientific">Ranatra chinensis</name>
    <dbReference type="NCBI Taxonomy" id="642074"/>
    <lineage>
        <taxon>Eukaryota</taxon>
        <taxon>Metazoa</taxon>
        <taxon>Ecdysozoa</taxon>
        <taxon>Arthropoda</taxon>
        <taxon>Hexapoda</taxon>
        <taxon>Insecta</taxon>
        <taxon>Pterygota</taxon>
        <taxon>Neoptera</taxon>
        <taxon>Paraneoptera</taxon>
        <taxon>Hemiptera</taxon>
        <taxon>Heteroptera</taxon>
        <taxon>Panheteroptera</taxon>
        <taxon>Nepomorpha</taxon>
        <taxon>Nepidae</taxon>
        <taxon>Ranatrinae</taxon>
        <taxon>Ranatra</taxon>
    </lineage>
</organism>
<keyword evidence="9" id="KW-1185">Reference proteome</keyword>
<evidence type="ECO:0000259" key="7">
    <source>
        <dbReference type="PROSITE" id="PS51186"/>
    </source>
</evidence>
<dbReference type="InterPro" id="IPR039143">
    <property type="entry name" value="GNPNAT1-like"/>
</dbReference>
<evidence type="ECO:0000313" key="8">
    <source>
        <dbReference type="EMBL" id="KAL1130667.1"/>
    </source>
</evidence>
<comment type="caution">
    <text evidence="8">The sequence shown here is derived from an EMBL/GenBank/DDBJ whole genome shotgun (WGS) entry which is preliminary data.</text>
</comment>
<proteinExistence type="inferred from homology"/>
<dbReference type="SUPFAM" id="SSF55729">
    <property type="entry name" value="Acyl-CoA N-acyltransferases (Nat)"/>
    <property type="match status" value="1"/>
</dbReference>
<dbReference type="PANTHER" id="PTHR13355:SF11">
    <property type="entry name" value="GLUCOSAMINE 6-PHOSPHATE N-ACETYLTRANSFERASE"/>
    <property type="match status" value="1"/>
</dbReference>
<keyword evidence="4 6" id="KW-0012">Acyltransferase</keyword>
<dbReference type="Proteomes" id="UP001558652">
    <property type="component" value="Unassembled WGS sequence"/>
</dbReference>
<evidence type="ECO:0000256" key="5">
    <source>
        <dbReference type="ARBA" id="ARBA00048964"/>
    </source>
</evidence>
<evidence type="ECO:0000313" key="9">
    <source>
        <dbReference type="Proteomes" id="UP001558652"/>
    </source>
</evidence>
<dbReference type="CDD" id="cd04301">
    <property type="entry name" value="NAT_SF"/>
    <property type="match status" value="1"/>
</dbReference>
<comment type="similarity">
    <text evidence="2 6">Belongs to the acetyltransferase family. GNA1 subfamily.</text>
</comment>
<evidence type="ECO:0000256" key="3">
    <source>
        <dbReference type="ARBA" id="ARBA00022679"/>
    </source>
</evidence>
<keyword evidence="3 6" id="KW-0808">Transferase</keyword>
<accession>A0ABD0YHD7</accession>
<evidence type="ECO:0000256" key="1">
    <source>
        <dbReference type="ARBA" id="ARBA00004832"/>
    </source>
</evidence>
<evidence type="ECO:0000256" key="4">
    <source>
        <dbReference type="ARBA" id="ARBA00023315"/>
    </source>
</evidence>
<dbReference type="GO" id="GO:0006048">
    <property type="term" value="P:UDP-N-acetylglucosamine biosynthetic process"/>
    <property type="evidence" value="ECO:0007669"/>
    <property type="project" value="UniProtKB-UniRule"/>
</dbReference>
<dbReference type="GO" id="GO:0004343">
    <property type="term" value="F:glucosamine 6-phosphate N-acetyltransferase activity"/>
    <property type="evidence" value="ECO:0007669"/>
    <property type="project" value="UniProtKB-UniRule"/>
</dbReference>